<dbReference type="RefSeq" id="WP_176844379.1">
    <property type="nucleotide sequence ID" value="NZ_FNCG01000002.1"/>
</dbReference>
<proteinExistence type="predicted"/>
<evidence type="ECO:0000256" key="1">
    <source>
        <dbReference type="ARBA" id="ARBA00004613"/>
    </source>
</evidence>
<dbReference type="GO" id="GO:0016837">
    <property type="term" value="F:carbon-oxygen lyase activity, acting on polysaccharides"/>
    <property type="evidence" value="ECO:0007669"/>
    <property type="project" value="TreeGrafter"/>
</dbReference>
<evidence type="ECO:0000313" key="5">
    <source>
        <dbReference type="EMBL" id="SDG19201.1"/>
    </source>
</evidence>
<comment type="subcellular location">
    <subcellularLocation>
        <location evidence="1">Secreted</location>
    </subcellularLocation>
</comment>
<dbReference type="InterPro" id="IPR006626">
    <property type="entry name" value="PbH1"/>
</dbReference>
<dbReference type="EMBL" id="FNCG01000002">
    <property type="protein sequence ID" value="SDG19201.1"/>
    <property type="molecule type" value="Genomic_DNA"/>
</dbReference>
<sequence length="517" mass="56029">MKHYINIFLIHVFAIQAMACSKKTVGNDVIVSTGNTHIYYVSVNGSDANSGKINAPFQSINAALDHALPGDTVMVRGGSYYDKVVFPKSGAMDKLITLKAYPGEKPVIDGSKIIVSGWVPLVTLSNVRYITLDGFDICNFTSSTFNTDPEGIAINGNSHDITIKNCNIYNIKNNASLNDWRSGHAILAIGNGTTAITNLVITHCTVHDTQTGTSENVTLAGNIDGFVFSHNKVYDTENIGIIVAGGDGLNPKGDVATNYARNGVIGDNIFHDNTMTRTPETWGPDRYGAISIYVCGGANTIIERNTVYNSDRGIGLVSESNVYATKTTIVRNNFVYNCYRTGIYMGDYLNYTSGGTKNCYIVNNTLYQNNRVLGAFGEIEGEIRLTEHCDDNVIKNNIVYARPVDVFIHKYTTTGSNNIIDNNLYYTTGTPQWIWNSTNGAPYTDFSAWKAFSGNDAGSTNGQDPLLLSTSSPDLHIQSASPAKNTGNVISADINGTTDIDGNTRIVNNKISKGAQQ</sequence>
<feature type="chain" id="PRO_5011752753" evidence="4">
    <location>
        <begin position="20"/>
        <end position="517"/>
    </location>
</feature>
<name>A0A1G7S891_9SPHI</name>
<evidence type="ECO:0000313" key="6">
    <source>
        <dbReference type="Proteomes" id="UP000199705"/>
    </source>
</evidence>
<dbReference type="PANTHER" id="PTHR40088:SF2">
    <property type="entry name" value="SECRETED SUGAR HYDROLASE"/>
    <property type="match status" value="1"/>
</dbReference>
<dbReference type="AlphaFoldDB" id="A0A1G7S891"/>
<gene>
    <name evidence="5" type="ORF">SAMN05192573_102482</name>
</gene>
<dbReference type="SMART" id="SM00710">
    <property type="entry name" value="PbH1"/>
    <property type="match status" value="7"/>
</dbReference>
<evidence type="ECO:0000256" key="4">
    <source>
        <dbReference type="SAM" id="SignalP"/>
    </source>
</evidence>
<dbReference type="SUPFAM" id="SSF51126">
    <property type="entry name" value="Pectin lyase-like"/>
    <property type="match status" value="1"/>
</dbReference>
<keyword evidence="3 4" id="KW-0732">Signal</keyword>
<keyword evidence="6" id="KW-1185">Reference proteome</keyword>
<dbReference type="GO" id="GO:0005576">
    <property type="term" value="C:extracellular region"/>
    <property type="evidence" value="ECO:0007669"/>
    <property type="project" value="UniProtKB-SubCell"/>
</dbReference>
<dbReference type="STRING" id="551996.SAMN05192573_102482"/>
<accession>A0A1G7S891</accession>
<protein>
    <submittedName>
        <fullName evidence="5">Right handed beta helix region</fullName>
    </submittedName>
</protein>
<organism evidence="5 6">
    <name type="scientific">Mucilaginibacter gossypii</name>
    <dbReference type="NCBI Taxonomy" id="551996"/>
    <lineage>
        <taxon>Bacteria</taxon>
        <taxon>Pseudomonadati</taxon>
        <taxon>Bacteroidota</taxon>
        <taxon>Sphingobacteriia</taxon>
        <taxon>Sphingobacteriales</taxon>
        <taxon>Sphingobacteriaceae</taxon>
        <taxon>Mucilaginibacter</taxon>
    </lineage>
</organism>
<evidence type="ECO:0000256" key="3">
    <source>
        <dbReference type="ARBA" id="ARBA00022729"/>
    </source>
</evidence>
<dbReference type="InterPro" id="IPR052052">
    <property type="entry name" value="Polysaccharide_Lyase_9"/>
</dbReference>
<evidence type="ECO:0000256" key="2">
    <source>
        <dbReference type="ARBA" id="ARBA00022525"/>
    </source>
</evidence>
<feature type="signal peptide" evidence="4">
    <location>
        <begin position="1"/>
        <end position="19"/>
    </location>
</feature>
<dbReference type="PANTHER" id="PTHR40088">
    <property type="entry name" value="PECTATE LYASE (EUROFUNG)"/>
    <property type="match status" value="1"/>
</dbReference>
<dbReference type="Gene3D" id="2.160.20.10">
    <property type="entry name" value="Single-stranded right-handed beta-helix, Pectin lyase-like"/>
    <property type="match status" value="1"/>
</dbReference>
<keyword evidence="2" id="KW-0964">Secreted</keyword>
<dbReference type="InterPro" id="IPR012334">
    <property type="entry name" value="Pectin_lyas_fold"/>
</dbReference>
<dbReference type="InterPro" id="IPR011050">
    <property type="entry name" value="Pectin_lyase_fold/virulence"/>
</dbReference>
<dbReference type="Proteomes" id="UP000199705">
    <property type="component" value="Unassembled WGS sequence"/>
</dbReference>
<reference evidence="6" key="1">
    <citation type="submission" date="2016-10" db="EMBL/GenBank/DDBJ databases">
        <authorList>
            <person name="Varghese N."/>
            <person name="Submissions S."/>
        </authorList>
    </citation>
    <scope>NUCLEOTIDE SEQUENCE [LARGE SCALE GENOMIC DNA]</scope>
    <source>
        <strain evidence="6">Gh-67</strain>
    </source>
</reference>